<dbReference type="PROSITE" id="PS51900">
    <property type="entry name" value="CB"/>
    <property type="match status" value="1"/>
</dbReference>
<evidence type="ECO:0000256" key="2">
    <source>
        <dbReference type="ARBA" id="ARBA00008857"/>
    </source>
</evidence>
<proteinExistence type="inferred from homology"/>
<protein>
    <submittedName>
        <fullName evidence="9">Tyrosine-type recombinase/integrase</fullName>
    </submittedName>
</protein>
<dbReference type="SUPFAM" id="SSF56349">
    <property type="entry name" value="DNA breaking-rejoining enzymes"/>
    <property type="match status" value="1"/>
</dbReference>
<evidence type="ECO:0000313" key="9">
    <source>
        <dbReference type="EMBL" id="NMM65139.1"/>
    </source>
</evidence>
<comment type="function">
    <text evidence="1">Site-specific tyrosine recombinase, which acts by catalyzing the cutting and rejoining of the recombining DNA molecules.</text>
</comment>
<dbReference type="EMBL" id="JABBNI010000063">
    <property type="protein sequence ID" value="NMM65139.1"/>
    <property type="molecule type" value="Genomic_DNA"/>
</dbReference>
<evidence type="ECO:0000256" key="5">
    <source>
        <dbReference type="ARBA" id="ARBA00023172"/>
    </source>
</evidence>
<keyword evidence="3" id="KW-0229">DNA integration</keyword>
<dbReference type="Gene3D" id="1.10.150.130">
    <property type="match status" value="1"/>
</dbReference>
<dbReference type="PANTHER" id="PTHR30349">
    <property type="entry name" value="PHAGE INTEGRASE-RELATED"/>
    <property type="match status" value="1"/>
</dbReference>
<dbReference type="Pfam" id="PF00589">
    <property type="entry name" value="Phage_integrase"/>
    <property type="match status" value="1"/>
</dbReference>
<dbReference type="Pfam" id="PF13495">
    <property type="entry name" value="Phage_int_SAM_4"/>
    <property type="match status" value="1"/>
</dbReference>
<dbReference type="GO" id="GO:0006310">
    <property type="term" value="P:DNA recombination"/>
    <property type="evidence" value="ECO:0007669"/>
    <property type="project" value="UniProtKB-KW"/>
</dbReference>
<dbReference type="InterPro" id="IPR013762">
    <property type="entry name" value="Integrase-like_cat_sf"/>
</dbReference>
<dbReference type="GO" id="GO:0015074">
    <property type="term" value="P:DNA integration"/>
    <property type="evidence" value="ECO:0007669"/>
    <property type="project" value="UniProtKB-KW"/>
</dbReference>
<dbReference type="PROSITE" id="PS51898">
    <property type="entry name" value="TYR_RECOMBINASE"/>
    <property type="match status" value="1"/>
</dbReference>
<dbReference type="Gene3D" id="1.10.443.10">
    <property type="entry name" value="Intergrase catalytic core"/>
    <property type="match status" value="1"/>
</dbReference>
<organism evidence="9 10">
    <name type="scientific">Clostridium muellerianum</name>
    <dbReference type="NCBI Taxonomy" id="2716538"/>
    <lineage>
        <taxon>Bacteria</taxon>
        <taxon>Bacillati</taxon>
        <taxon>Bacillota</taxon>
        <taxon>Clostridia</taxon>
        <taxon>Eubacteriales</taxon>
        <taxon>Clostridiaceae</taxon>
        <taxon>Clostridium</taxon>
    </lineage>
</organism>
<dbReference type="InterPro" id="IPR002104">
    <property type="entry name" value="Integrase_catalytic"/>
</dbReference>
<evidence type="ECO:0000259" key="7">
    <source>
        <dbReference type="PROSITE" id="PS51898"/>
    </source>
</evidence>
<evidence type="ECO:0000259" key="8">
    <source>
        <dbReference type="PROSITE" id="PS51900"/>
    </source>
</evidence>
<name>A0A7Y0EKH1_9CLOT</name>
<evidence type="ECO:0000256" key="3">
    <source>
        <dbReference type="ARBA" id="ARBA00022908"/>
    </source>
</evidence>
<dbReference type="InterPro" id="IPR011010">
    <property type="entry name" value="DNA_brk_join_enz"/>
</dbReference>
<keyword evidence="4 6" id="KW-0238">DNA-binding</keyword>
<keyword evidence="5" id="KW-0233">DNA recombination</keyword>
<comment type="similarity">
    <text evidence="2">Belongs to the 'phage' integrase family.</text>
</comment>
<dbReference type="InterPro" id="IPR044068">
    <property type="entry name" value="CB"/>
</dbReference>
<evidence type="ECO:0000256" key="1">
    <source>
        <dbReference type="ARBA" id="ARBA00003283"/>
    </source>
</evidence>
<dbReference type="InterPro" id="IPR050090">
    <property type="entry name" value="Tyrosine_recombinase_XerCD"/>
</dbReference>
<dbReference type="AlphaFoldDB" id="A0A7Y0EKH1"/>
<gene>
    <name evidence="9" type="ORF">HBE96_21375</name>
</gene>
<evidence type="ECO:0000313" key="10">
    <source>
        <dbReference type="Proteomes" id="UP000537131"/>
    </source>
</evidence>
<dbReference type="PANTHER" id="PTHR30349:SF41">
    <property type="entry name" value="INTEGRASE_RECOMBINASE PROTEIN MJ0367-RELATED"/>
    <property type="match status" value="1"/>
</dbReference>
<dbReference type="InterPro" id="IPR010998">
    <property type="entry name" value="Integrase_recombinase_N"/>
</dbReference>
<evidence type="ECO:0000256" key="6">
    <source>
        <dbReference type="PROSITE-ProRule" id="PRU01248"/>
    </source>
</evidence>
<dbReference type="RefSeq" id="WP_169299727.1">
    <property type="nucleotide sequence ID" value="NZ_JABBNI010000063.1"/>
</dbReference>
<sequence>MSLLSKSAENIAVQFQEHLTADGKAEKTLESYVGDIRAFLQWLETKGAEFNGKLKRFHITSYRNYLVQEAYEVNTINKKINSLQSFNQYLIDKGYVNEIAVDLKKDKVKIAAGSEGEVEVYNDDEIEKLIFYIQSDAVTSRDRMIILMLLYTGVRVSELVNIKLKDIDILSLNLTITWGKGGKRREVPLKSEVVDSIKEYLEGERKESKFADSEYLILTNRASKMDRDAVNKLLNRIGKELGFKLNPHKFRHSFCTRLLKKGVELTTVAKLAGHASIQTTANFYINTSQKDKRDAVELL</sequence>
<accession>A0A7Y0EKH1</accession>
<evidence type="ECO:0000256" key="4">
    <source>
        <dbReference type="ARBA" id="ARBA00023125"/>
    </source>
</evidence>
<reference evidence="9 10" key="1">
    <citation type="submission" date="2020-06" db="EMBL/GenBank/DDBJ databases">
        <title>Complete Genome Sequence of Clostridium muelleri sp. nov. P21T, an Acid-Alcohol Producing Acetogen Isolated from Old Hay.</title>
        <authorList>
            <person name="Duncan K.E."/>
            <person name="Tanner R.S."/>
        </authorList>
    </citation>
    <scope>NUCLEOTIDE SEQUENCE [LARGE SCALE GENOMIC DNA]</scope>
    <source>
        <strain evidence="9 10">P21</strain>
    </source>
</reference>
<dbReference type="Proteomes" id="UP000537131">
    <property type="component" value="Unassembled WGS sequence"/>
</dbReference>
<feature type="domain" description="Core-binding (CB)" evidence="8">
    <location>
        <begin position="6"/>
        <end position="91"/>
    </location>
</feature>
<keyword evidence="10" id="KW-1185">Reference proteome</keyword>
<dbReference type="InterPro" id="IPR004107">
    <property type="entry name" value="Integrase_SAM-like_N"/>
</dbReference>
<dbReference type="GO" id="GO:0003677">
    <property type="term" value="F:DNA binding"/>
    <property type="evidence" value="ECO:0007669"/>
    <property type="project" value="UniProtKB-UniRule"/>
</dbReference>
<comment type="caution">
    <text evidence="9">The sequence shown here is derived from an EMBL/GenBank/DDBJ whole genome shotgun (WGS) entry which is preliminary data.</text>
</comment>
<feature type="domain" description="Tyr recombinase" evidence="7">
    <location>
        <begin position="116"/>
        <end position="297"/>
    </location>
</feature>
<dbReference type="CDD" id="cd00397">
    <property type="entry name" value="DNA_BRE_C"/>
    <property type="match status" value="1"/>
</dbReference>